<reference evidence="7" key="1">
    <citation type="journal article" date="2019" name="Int. J. Syst. Evol. Microbiol.">
        <title>The Global Catalogue of Microorganisms (GCM) 10K type strain sequencing project: providing services to taxonomists for standard genome sequencing and annotation.</title>
        <authorList>
            <consortium name="The Broad Institute Genomics Platform"/>
            <consortium name="The Broad Institute Genome Sequencing Center for Infectious Disease"/>
            <person name="Wu L."/>
            <person name="Ma J."/>
        </authorList>
    </citation>
    <scope>NUCLEOTIDE SEQUENCE [LARGE SCALE GENOMIC DNA]</scope>
    <source>
        <strain evidence="7">CGMCC 4.7645</strain>
    </source>
</reference>
<dbReference type="EC" id="1.-.-.-" evidence="6"/>
<comment type="caution">
    <text evidence="6">The sequence shown here is derived from an EMBL/GenBank/DDBJ whole genome shotgun (WGS) entry which is preliminary data.</text>
</comment>
<keyword evidence="4" id="KW-0503">Monooxygenase</keyword>
<sequence>MKIGIGLPNQVRNVRPSVIPAWAREADDAGFASLGTVGRNAYPGVADTVALAAAAAVTSRAELISGVLIGPAWPAPLLAKELAGIDGVSGGRLTVGFGVGQREDDFLAEGYGPRGRGARFDGDLERFRKIWRGAPVGGGPNAAVPVGGRQLPMLFGAFAPAAMDRMARWGQGYVGGSLPASFVAPAFEAARDAWARAGREGAPRMVALAYFALGDGEAGKRNVHDYYSASGAEIAGAVVNGVCDSPVKVKEAITSFADIGATDIIFNTGTDDLDEVRRLAEIVL</sequence>
<dbReference type="Pfam" id="PF00296">
    <property type="entry name" value="Bac_luciferase"/>
    <property type="match status" value="1"/>
</dbReference>
<organism evidence="6 7">
    <name type="scientific">Amycolatopsis pigmentata</name>
    <dbReference type="NCBI Taxonomy" id="450801"/>
    <lineage>
        <taxon>Bacteria</taxon>
        <taxon>Bacillati</taxon>
        <taxon>Actinomycetota</taxon>
        <taxon>Actinomycetes</taxon>
        <taxon>Pseudonocardiales</taxon>
        <taxon>Pseudonocardiaceae</taxon>
        <taxon>Amycolatopsis</taxon>
    </lineage>
</organism>
<evidence type="ECO:0000256" key="2">
    <source>
        <dbReference type="ARBA" id="ARBA00022643"/>
    </source>
</evidence>
<evidence type="ECO:0000259" key="5">
    <source>
        <dbReference type="Pfam" id="PF00296"/>
    </source>
</evidence>
<keyword evidence="1" id="KW-0285">Flavoprotein</keyword>
<keyword evidence="7" id="KW-1185">Reference proteome</keyword>
<protein>
    <submittedName>
        <fullName evidence="6">LLM class flavin-dependent oxidoreductase</fullName>
        <ecNumber evidence="6">1.-.-.-</ecNumber>
    </submittedName>
</protein>
<feature type="domain" description="Luciferase-like" evidence="5">
    <location>
        <begin position="14"/>
        <end position="228"/>
    </location>
</feature>
<evidence type="ECO:0000313" key="6">
    <source>
        <dbReference type="EMBL" id="MFD2421753.1"/>
    </source>
</evidence>
<dbReference type="RefSeq" id="WP_378270514.1">
    <property type="nucleotide sequence ID" value="NZ_JBHUKR010000023.1"/>
</dbReference>
<dbReference type="GO" id="GO:0016491">
    <property type="term" value="F:oxidoreductase activity"/>
    <property type="evidence" value="ECO:0007669"/>
    <property type="project" value="UniProtKB-KW"/>
</dbReference>
<dbReference type="PANTHER" id="PTHR42847:SF4">
    <property type="entry name" value="ALKANESULFONATE MONOOXYGENASE-RELATED"/>
    <property type="match status" value="1"/>
</dbReference>
<dbReference type="PANTHER" id="PTHR42847">
    <property type="entry name" value="ALKANESULFONATE MONOOXYGENASE"/>
    <property type="match status" value="1"/>
</dbReference>
<dbReference type="Proteomes" id="UP001597417">
    <property type="component" value="Unassembled WGS sequence"/>
</dbReference>
<evidence type="ECO:0000256" key="3">
    <source>
        <dbReference type="ARBA" id="ARBA00023002"/>
    </source>
</evidence>
<dbReference type="InterPro" id="IPR011251">
    <property type="entry name" value="Luciferase-like_dom"/>
</dbReference>
<name>A0ABW5G416_9PSEU</name>
<gene>
    <name evidence="6" type="ORF">ACFSXZ_36020</name>
</gene>
<evidence type="ECO:0000256" key="4">
    <source>
        <dbReference type="ARBA" id="ARBA00023033"/>
    </source>
</evidence>
<dbReference type="EMBL" id="JBHUKR010000023">
    <property type="protein sequence ID" value="MFD2421753.1"/>
    <property type="molecule type" value="Genomic_DNA"/>
</dbReference>
<dbReference type="Gene3D" id="3.20.20.30">
    <property type="entry name" value="Luciferase-like domain"/>
    <property type="match status" value="1"/>
</dbReference>
<evidence type="ECO:0000256" key="1">
    <source>
        <dbReference type="ARBA" id="ARBA00022630"/>
    </source>
</evidence>
<keyword evidence="2" id="KW-0288">FMN</keyword>
<keyword evidence="3 6" id="KW-0560">Oxidoreductase</keyword>
<evidence type="ECO:0000313" key="7">
    <source>
        <dbReference type="Proteomes" id="UP001597417"/>
    </source>
</evidence>
<proteinExistence type="predicted"/>
<accession>A0ABW5G416</accession>
<dbReference type="SUPFAM" id="SSF51679">
    <property type="entry name" value="Bacterial luciferase-like"/>
    <property type="match status" value="1"/>
</dbReference>
<dbReference type="InterPro" id="IPR036661">
    <property type="entry name" value="Luciferase-like_sf"/>
</dbReference>
<dbReference type="InterPro" id="IPR050172">
    <property type="entry name" value="SsuD_RutA_monooxygenase"/>
</dbReference>